<dbReference type="Proteomes" id="UP001239111">
    <property type="component" value="Chromosome 4"/>
</dbReference>
<gene>
    <name evidence="1" type="ORF">QAD02_008071</name>
</gene>
<organism evidence="1 2">
    <name type="scientific">Eretmocerus hayati</name>
    <dbReference type="NCBI Taxonomy" id="131215"/>
    <lineage>
        <taxon>Eukaryota</taxon>
        <taxon>Metazoa</taxon>
        <taxon>Ecdysozoa</taxon>
        <taxon>Arthropoda</taxon>
        <taxon>Hexapoda</taxon>
        <taxon>Insecta</taxon>
        <taxon>Pterygota</taxon>
        <taxon>Neoptera</taxon>
        <taxon>Endopterygota</taxon>
        <taxon>Hymenoptera</taxon>
        <taxon>Apocrita</taxon>
        <taxon>Proctotrupomorpha</taxon>
        <taxon>Chalcidoidea</taxon>
        <taxon>Aphelinidae</taxon>
        <taxon>Aphelininae</taxon>
        <taxon>Eretmocerus</taxon>
    </lineage>
</organism>
<keyword evidence="2" id="KW-1185">Reference proteome</keyword>
<proteinExistence type="predicted"/>
<accession>A0ACC2N7W9</accession>
<protein>
    <submittedName>
        <fullName evidence="1">Uncharacterized protein</fullName>
    </submittedName>
</protein>
<name>A0ACC2N7W9_9HYME</name>
<dbReference type="EMBL" id="CM056744">
    <property type="protein sequence ID" value="KAJ8666409.1"/>
    <property type="molecule type" value="Genomic_DNA"/>
</dbReference>
<evidence type="ECO:0000313" key="2">
    <source>
        <dbReference type="Proteomes" id="UP001239111"/>
    </source>
</evidence>
<comment type="caution">
    <text evidence="1">The sequence shown here is derived from an EMBL/GenBank/DDBJ whole genome shotgun (WGS) entry which is preliminary data.</text>
</comment>
<reference evidence="1" key="1">
    <citation type="submission" date="2023-04" db="EMBL/GenBank/DDBJ databases">
        <title>A chromosome-level genome assembly of the parasitoid wasp Eretmocerus hayati.</title>
        <authorList>
            <person name="Zhong Y."/>
            <person name="Liu S."/>
            <person name="Liu Y."/>
        </authorList>
    </citation>
    <scope>NUCLEOTIDE SEQUENCE</scope>
    <source>
        <strain evidence="1">ZJU_SS_LIU_2023</strain>
    </source>
</reference>
<sequence length="244" mass="27566">MPQILLSDLSKLRLGCDEARNRVSQLRDDVMQQLYDSGNVLCVKEVNKGDDTPVTLVQTDDTTVNDLGRLFLILSTKYFLAEPALQEIVKSLSTGLQQCTTQLENGLSSSNLSVESQEIVLDIFKKSFEPLVGCFDIENGSLRNTYRRNKFYRKHFNQVEPEEVPILDENGEETGSYTVYVPLFGTLTTMLIDDNVRRHCVEPKPPNVDGNSFDISDGNAVRRNESFKQKNTLEAAIFQDVFEV</sequence>
<evidence type="ECO:0000313" key="1">
    <source>
        <dbReference type="EMBL" id="KAJ8666409.1"/>
    </source>
</evidence>